<dbReference type="Proteomes" id="UP001209755">
    <property type="component" value="Unassembled WGS sequence"/>
</dbReference>
<proteinExistence type="predicted"/>
<reference evidence="2" key="1">
    <citation type="submission" date="2023-07" db="EMBL/GenBank/DDBJ databases">
        <title>Genome sequencing of Purple Non-Sulfur Bacteria from various extreme environments.</title>
        <authorList>
            <person name="Mayer M."/>
        </authorList>
    </citation>
    <scope>NUCLEOTIDE SEQUENCE [LARGE SCALE GENOMIC DNA]</scope>
    <source>
        <strain evidence="2">DSM 17935</strain>
    </source>
</reference>
<dbReference type="PROSITE" id="PS51257">
    <property type="entry name" value="PROKAR_LIPOPROTEIN"/>
    <property type="match status" value="1"/>
</dbReference>
<evidence type="ECO:0000313" key="2">
    <source>
        <dbReference type="Proteomes" id="UP001209755"/>
    </source>
</evidence>
<keyword evidence="2" id="KW-1185">Reference proteome</keyword>
<name>A0ABT3H9B1_9HYPH</name>
<sequence>MSKHIEEAVAWSVERLSAAKKNRGTAGNLLIGAGCSISCGIPSADGIIELIAKRYPSSYSNISDEDKKDYRKIINLIPTSERRDLIIDITSNKKLTWGYIALARIMEAGYISKVLNLNFDLQLQRACSLIGFHPAIYDFSNAGFKDFDLIANPSIVHLHGQSYGLVQMSDEQQTNAHMRRLRPLMTNAINTAPLAVIGYSGESDQLFKIMEKEFRGRESLTWLGYELSPKPHLDKLLSKPHTKFFGNVEFDSYMVNLARGLECWPPRILSEPLELISDWIGDIAAFRPSNDEEKINISYFVKKKIDYISRNWKNRHKDIPEFEYYMISLEFEKAIALYESSENRSKIERSKYHKELLSWAYSEMSYKLWNTVHHKQNNGKDSDNILNMALEYIDLALKFNSSYSNINNKLNIYIIKYLEDKKASSLEKAISYFKASRSRVETSKFLYNGIVAYIELYKISGNKEIIHETRNIWKKLREMDKTRPYNYICFCSISGNFQECKKLLSEGFETGTLPSISYMMQDDDLKPIVDKTWFKKMISKYEKVI</sequence>
<organism evidence="1 2">
    <name type="scientific">Rhodobium gokarnense</name>
    <dbReference type="NCBI Taxonomy" id="364296"/>
    <lineage>
        <taxon>Bacteria</taxon>
        <taxon>Pseudomonadati</taxon>
        <taxon>Pseudomonadota</taxon>
        <taxon>Alphaproteobacteria</taxon>
        <taxon>Hyphomicrobiales</taxon>
        <taxon>Rhodobiaceae</taxon>
        <taxon>Rhodobium</taxon>
    </lineage>
</organism>
<dbReference type="RefSeq" id="WP_264600642.1">
    <property type="nucleotide sequence ID" value="NZ_JAOQNS010000003.1"/>
</dbReference>
<evidence type="ECO:0000313" key="1">
    <source>
        <dbReference type="EMBL" id="MCW2306985.1"/>
    </source>
</evidence>
<dbReference type="InterPro" id="IPR029035">
    <property type="entry name" value="DHS-like_NAD/FAD-binding_dom"/>
</dbReference>
<dbReference type="EMBL" id="JAOQNS010000003">
    <property type="protein sequence ID" value="MCW2306985.1"/>
    <property type="molecule type" value="Genomic_DNA"/>
</dbReference>
<accession>A0ABT3H9B1</accession>
<gene>
    <name evidence="1" type="ORF">M2319_001307</name>
</gene>
<protein>
    <recommendedName>
        <fullName evidence="3">SIR2-like domain-containing protein</fullName>
    </recommendedName>
</protein>
<dbReference type="SUPFAM" id="SSF52467">
    <property type="entry name" value="DHS-like NAD/FAD-binding domain"/>
    <property type="match status" value="1"/>
</dbReference>
<comment type="caution">
    <text evidence="1">The sequence shown here is derived from an EMBL/GenBank/DDBJ whole genome shotgun (WGS) entry which is preliminary data.</text>
</comment>
<evidence type="ECO:0008006" key="3">
    <source>
        <dbReference type="Google" id="ProtNLM"/>
    </source>
</evidence>
<dbReference type="Gene3D" id="3.40.50.1220">
    <property type="entry name" value="TPP-binding domain"/>
    <property type="match status" value="1"/>
</dbReference>